<evidence type="ECO:0000256" key="2">
    <source>
        <dbReference type="ARBA" id="ARBA00023033"/>
    </source>
</evidence>
<dbReference type="PANTHER" id="PTHR13789:SF309">
    <property type="entry name" value="PUTATIVE (AFU_ORTHOLOGUE AFUA_6G14510)-RELATED"/>
    <property type="match status" value="1"/>
</dbReference>
<keyword evidence="3" id="KW-0472">Membrane</keyword>
<feature type="domain" description="FAD-binding" evidence="4">
    <location>
        <begin position="7"/>
        <end position="183"/>
    </location>
</feature>
<comment type="caution">
    <text evidence="5">The sequence shown here is derived from an EMBL/GenBank/DDBJ whole genome shotgun (WGS) entry which is preliminary data.</text>
</comment>
<evidence type="ECO:0000256" key="1">
    <source>
        <dbReference type="ARBA" id="ARBA00023002"/>
    </source>
</evidence>
<dbReference type="PRINTS" id="PR00420">
    <property type="entry name" value="RNGMNOXGNASE"/>
</dbReference>
<evidence type="ECO:0000256" key="3">
    <source>
        <dbReference type="SAM" id="Phobius"/>
    </source>
</evidence>
<dbReference type="EMBL" id="CAKOGP040002314">
    <property type="protein sequence ID" value="CAJ1967134.1"/>
    <property type="molecule type" value="Genomic_DNA"/>
</dbReference>
<evidence type="ECO:0000313" key="6">
    <source>
        <dbReference type="Proteomes" id="UP001295423"/>
    </source>
</evidence>
<keyword evidence="3" id="KW-0812">Transmembrane</keyword>
<dbReference type="PANTHER" id="PTHR13789">
    <property type="entry name" value="MONOOXYGENASE"/>
    <property type="match status" value="1"/>
</dbReference>
<proteinExistence type="predicted"/>
<feature type="domain" description="FAD-binding" evidence="4">
    <location>
        <begin position="323"/>
        <end position="362"/>
    </location>
</feature>
<dbReference type="GO" id="GO:0004497">
    <property type="term" value="F:monooxygenase activity"/>
    <property type="evidence" value="ECO:0007669"/>
    <property type="project" value="UniProtKB-KW"/>
</dbReference>
<evidence type="ECO:0000313" key="5">
    <source>
        <dbReference type="EMBL" id="CAJ1967134.1"/>
    </source>
</evidence>
<dbReference type="SUPFAM" id="SSF51905">
    <property type="entry name" value="FAD/NAD(P)-binding domain"/>
    <property type="match status" value="1"/>
</dbReference>
<dbReference type="Gene3D" id="3.50.50.60">
    <property type="entry name" value="FAD/NAD(P)-binding domain"/>
    <property type="match status" value="1"/>
</dbReference>
<keyword evidence="2" id="KW-0503">Monooxygenase</keyword>
<dbReference type="AlphaFoldDB" id="A0AAD2GB25"/>
<name>A0AAD2GB25_9STRA</name>
<organism evidence="5 6">
    <name type="scientific">Cylindrotheca closterium</name>
    <dbReference type="NCBI Taxonomy" id="2856"/>
    <lineage>
        <taxon>Eukaryota</taxon>
        <taxon>Sar</taxon>
        <taxon>Stramenopiles</taxon>
        <taxon>Ochrophyta</taxon>
        <taxon>Bacillariophyta</taxon>
        <taxon>Bacillariophyceae</taxon>
        <taxon>Bacillariophycidae</taxon>
        <taxon>Bacillariales</taxon>
        <taxon>Bacillariaceae</taxon>
        <taxon>Cylindrotheca</taxon>
    </lineage>
</organism>
<keyword evidence="1" id="KW-0560">Oxidoreductase</keyword>
<dbReference type="Proteomes" id="UP001295423">
    <property type="component" value="Unassembled WGS sequence"/>
</dbReference>
<dbReference type="InterPro" id="IPR002938">
    <property type="entry name" value="FAD-bd"/>
</dbReference>
<reference evidence="5" key="1">
    <citation type="submission" date="2023-08" db="EMBL/GenBank/DDBJ databases">
        <authorList>
            <person name="Audoor S."/>
            <person name="Bilcke G."/>
        </authorList>
    </citation>
    <scope>NUCLEOTIDE SEQUENCE</scope>
</reference>
<dbReference type="Pfam" id="PF01494">
    <property type="entry name" value="FAD_binding_3"/>
    <property type="match status" value="2"/>
</dbReference>
<dbReference type="InterPro" id="IPR050493">
    <property type="entry name" value="FAD-dep_Monooxygenase_BioMet"/>
</dbReference>
<dbReference type="InterPro" id="IPR036188">
    <property type="entry name" value="FAD/NAD-bd_sf"/>
</dbReference>
<gene>
    <name evidence="5" type="ORF">CYCCA115_LOCUS22629</name>
</gene>
<evidence type="ECO:0000259" key="4">
    <source>
        <dbReference type="Pfam" id="PF01494"/>
    </source>
</evidence>
<accession>A0AAD2GB25</accession>
<dbReference type="GO" id="GO:0071949">
    <property type="term" value="F:FAD binding"/>
    <property type="evidence" value="ECO:0007669"/>
    <property type="project" value="InterPro"/>
</dbReference>
<keyword evidence="3" id="KW-1133">Transmembrane helix</keyword>
<keyword evidence="6" id="KW-1185">Reference proteome</keyword>
<sequence length="467" mass="51635">MVSETRPIIIAGAGPCGLVTALVLQNHGIPFLILEKTSRSKLCSDTGAGFDLAPTALNILIHRLGLSKERIDETLSRYERWYIATIHGDLVKDEGTPQSALEDCACTHRSALQQALLDQLLQNATTEETEFLKCNSSLEYYQEEEDQVKAVMNDGSILVGKALLGCDGINSKVRSCMNEHREDPLQYLGTMCYWGKCPREEVEKYSSAHKSNSSTFVWLLGTNKVPGSLFITPSNGTYRYLWFLSVPSGKPLSGTLDDLTRRGGAVLSEMAKTELLNTLDENGALDPVLKTVISGTPAGEITEAGLFDRVNLDLPFSSPRKLVALLGDSAHPQSPYLGQGTNCAITDAYFLATKLAGVSAQEAITYYDSDQRREEMKNLIEKARQQGNFLNSKNRFECWILRTILRYAPIDVDELKRYDFSNKNMLSRLDGIKAKSSDGGAMTKPILIAAFVVAVFAIGLRMFLQYW</sequence>
<protein>
    <recommendedName>
        <fullName evidence="4">FAD-binding domain-containing protein</fullName>
    </recommendedName>
</protein>
<feature type="transmembrane region" description="Helical" evidence="3">
    <location>
        <begin position="446"/>
        <end position="464"/>
    </location>
</feature>